<keyword evidence="8 14" id="KW-0479">Metal-binding</keyword>
<sequence length="152" mass="16967">MQDILAVTYLWLKAGHIIFVVFWMAGLFMLPRQMIYVHPSASGSEEEALWVKRMGLLRKIILTPSLIVVWVLGLLMSIQLGLLDGAPGLGWLHAKIFVVVLLTGFHGYLVAQSKRIAKGERPLSEKQLRMLGELPGLLLVIIVILVVVVRAF</sequence>
<gene>
    <name evidence="16" type="ORF">JN10_0301</name>
</gene>
<dbReference type="UniPathway" id="UPA00251">
    <property type="reaction ID" value="UER00324"/>
</dbReference>
<protein>
    <recommendedName>
        <fullName evidence="4 14">Protoporphyrinogen IX oxidase</fullName>
        <shortName evidence="14">PPO</shortName>
        <ecNumber evidence="14 15">1.3.99.-</ecNumber>
    </recommendedName>
</protein>
<dbReference type="GO" id="GO:0070818">
    <property type="term" value="F:protoporphyrinogen oxidase activity"/>
    <property type="evidence" value="ECO:0007669"/>
    <property type="project" value="UniProtKB-UniRule"/>
</dbReference>
<evidence type="ECO:0000256" key="4">
    <source>
        <dbReference type="ARBA" id="ARBA00017504"/>
    </source>
</evidence>
<feature type="binding site" description="axial binding residue" evidence="14">
    <location>
        <position position="16"/>
    </location>
    <ligand>
        <name>heme</name>
        <dbReference type="ChEBI" id="CHEBI:30413"/>
    </ligand>
    <ligandPart>
        <name>Fe</name>
        <dbReference type="ChEBI" id="CHEBI:18248"/>
    </ligandPart>
</feature>
<evidence type="ECO:0000256" key="2">
    <source>
        <dbReference type="ARBA" id="ARBA00005073"/>
    </source>
</evidence>
<reference evidence="16 17" key="1">
    <citation type="submission" date="2019-07" db="EMBL/GenBank/DDBJ databases">
        <title>Genomic Encyclopedia of Archaeal and Bacterial Type Strains, Phase II (KMG-II): from individual species to whole genera.</title>
        <authorList>
            <person name="Goeker M."/>
        </authorList>
    </citation>
    <scope>NUCLEOTIDE SEQUENCE [LARGE SCALE GENOMIC DNA]</scope>
    <source>
        <strain evidence="16 17">ATCC BAA-2084</strain>
    </source>
</reference>
<comment type="subcellular location">
    <subcellularLocation>
        <location evidence="1 14">Cell membrane</location>
        <topology evidence="1 14">Multi-pass membrane protein</topology>
    </subcellularLocation>
</comment>
<dbReference type="OrthoDB" id="9800824at2"/>
<comment type="subunit">
    <text evidence="14">Homodimer.</text>
</comment>
<keyword evidence="6 14" id="KW-0349">Heme</keyword>
<feature type="transmembrane region" description="Helical" evidence="14">
    <location>
        <begin position="60"/>
        <end position="80"/>
    </location>
</feature>
<feature type="transmembrane region" description="Helical" evidence="14">
    <location>
        <begin position="6"/>
        <end position="30"/>
    </location>
</feature>
<evidence type="ECO:0000256" key="12">
    <source>
        <dbReference type="ARBA" id="ARBA00023136"/>
    </source>
</evidence>
<evidence type="ECO:0000256" key="13">
    <source>
        <dbReference type="ARBA" id="ARBA00048390"/>
    </source>
</evidence>
<dbReference type="STRING" id="476157.GCA_001663155_00442"/>
<comment type="catalytic activity">
    <reaction evidence="13 14 15">
        <text>protoporphyrinogen IX + 3 A = protoporphyrin IX + 3 AH2</text>
        <dbReference type="Rhea" id="RHEA:62000"/>
        <dbReference type="ChEBI" id="CHEBI:13193"/>
        <dbReference type="ChEBI" id="CHEBI:17499"/>
        <dbReference type="ChEBI" id="CHEBI:57306"/>
        <dbReference type="ChEBI" id="CHEBI:57307"/>
    </reaction>
</comment>
<dbReference type="GO" id="GO:0005886">
    <property type="term" value="C:plasma membrane"/>
    <property type="evidence" value="ECO:0007669"/>
    <property type="project" value="UniProtKB-SubCell"/>
</dbReference>
<dbReference type="GO" id="GO:0006782">
    <property type="term" value="P:protoporphyrinogen IX biosynthetic process"/>
    <property type="evidence" value="ECO:0007669"/>
    <property type="project" value="UniProtKB-UniRule"/>
</dbReference>
<keyword evidence="9 14" id="KW-1133">Transmembrane helix</keyword>
<comment type="similarity">
    <text evidence="3 14 15">Belongs to the HemJ family.</text>
</comment>
<comment type="function">
    <text evidence="14 15">Catalyzes the oxidation of protoporphyrinogen IX to protoporphyrin IX.</text>
</comment>
<feature type="binding site" description="axial binding residue" evidence="14">
    <location>
        <position position="95"/>
    </location>
    <ligand>
        <name>heme</name>
        <dbReference type="ChEBI" id="CHEBI:30413"/>
    </ligand>
    <ligandPart>
        <name>Fe</name>
        <dbReference type="ChEBI" id="CHEBI:18248"/>
    </ligandPart>
</feature>
<evidence type="ECO:0000256" key="7">
    <source>
        <dbReference type="ARBA" id="ARBA00022692"/>
    </source>
</evidence>
<keyword evidence="7 14" id="KW-0812">Transmembrane</keyword>
<evidence type="ECO:0000256" key="1">
    <source>
        <dbReference type="ARBA" id="ARBA00004651"/>
    </source>
</evidence>
<evidence type="ECO:0000256" key="10">
    <source>
        <dbReference type="ARBA" id="ARBA00023002"/>
    </source>
</evidence>
<dbReference type="HAMAP" id="MF_02239">
    <property type="entry name" value="HemJ"/>
    <property type="match status" value="1"/>
</dbReference>
<dbReference type="Proteomes" id="UP000320547">
    <property type="component" value="Unassembled WGS sequence"/>
</dbReference>
<dbReference type="AlphaFoldDB" id="A0A562USU7"/>
<dbReference type="EMBL" id="VLLK01000001">
    <property type="protein sequence ID" value="TWJ08686.1"/>
    <property type="molecule type" value="Genomic_DNA"/>
</dbReference>
<keyword evidence="17" id="KW-1185">Reference proteome</keyword>
<proteinExistence type="inferred from homology"/>
<evidence type="ECO:0000313" key="17">
    <source>
        <dbReference type="Proteomes" id="UP000320547"/>
    </source>
</evidence>
<dbReference type="PANTHER" id="PTHR40255:SF1">
    <property type="entry name" value="PROTOPORPHYRINOGEN IX OXIDASE"/>
    <property type="match status" value="1"/>
</dbReference>
<evidence type="ECO:0000256" key="5">
    <source>
        <dbReference type="ARBA" id="ARBA00022475"/>
    </source>
</evidence>
<feature type="transmembrane region" description="Helical" evidence="14">
    <location>
        <begin position="131"/>
        <end position="151"/>
    </location>
</feature>
<evidence type="ECO:0000256" key="3">
    <source>
        <dbReference type="ARBA" id="ARBA00006501"/>
    </source>
</evidence>
<keyword evidence="11 14" id="KW-0408">Iron</keyword>
<evidence type="ECO:0000256" key="14">
    <source>
        <dbReference type="HAMAP-Rule" id="MF_02239"/>
    </source>
</evidence>
<dbReference type="EC" id="1.3.99.-" evidence="14 15"/>
<dbReference type="PANTHER" id="PTHR40255">
    <property type="entry name" value="UPF0093 MEMBRANE PROTEIN SLR1790"/>
    <property type="match status" value="1"/>
</dbReference>
<dbReference type="GO" id="GO:0046872">
    <property type="term" value="F:metal ion binding"/>
    <property type="evidence" value="ECO:0007669"/>
    <property type="project" value="UniProtKB-UniRule"/>
</dbReference>
<evidence type="ECO:0000256" key="11">
    <source>
        <dbReference type="ARBA" id="ARBA00023004"/>
    </source>
</evidence>
<comment type="caution">
    <text evidence="16">The sequence shown here is derived from an EMBL/GenBank/DDBJ whole genome shotgun (WGS) entry which is preliminary data.</text>
</comment>
<evidence type="ECO:0000256" key="6">
    <source>
        <dbReference type="ARBA" id="ARBA00022617"/>
    </source>
</evidence>
<comment type="pathway">
    <text evidence="2 14 15">Porphyrin-containing compound metabolism; protoporphyrin-IX biosynthesis; protoporphyrin-IX from protoporphyrinogen-IX: step 1/1.</text>
</comment>
<dbReference type="InterPro" id="IPR005265">
    <property type="entry name" value="HemJ-like"/>
</dbReference>
<organism evidence="16 17">
    <name type="scientific">Altererythrobacter ishigakiensis</name>
    <dbReference type="NCBI Taxonomy" id="476157"/>
    <lineage>
        <taxon>Bacteria</taxon>
        <taxon>Pseudomonadati</taxon>
        <taxon>Pseudomonadota</taxon>
        <taxon>Alphaproteobacteria</taxon>
        <taxon>Sphingomonadales</taxon>
        <taxon>Erythrobacteraceae</taxon>
        <taxon>Altererythrobacter</taxon>
    </lineage>
</organism>
<evidence type="ECO:0000256" key="15">
    <source>
        <dbReference type="PIRNR" id="PIRNR004638"/>
    </source>
</evidence>
<keyword evidence="10 14" id="KW-0560">Oxidoreductase</keyword>
<dbReference type="Pfam" id="PF03653">
    <property type="entry name" value="UPF0093"/>
    <property type="match status" value="1"/>
</dbReference>
<dbReference type="RefSeq" id="WP_067596854.1">
    <property type="nucleotide sequence ID" value="NZ_CP015963.1"/>
</dbReference>
<accession>A0A562USU7</accession>
<evidence type="ECO:0000313" key="16">
    <source>
        <dbReference type="EMBL" id="TWJ08686.1"/>
    </source>
</evidence>
<evidence type="ECO:0000256" key="9">
    <source>
        <dbReference type="ARBA" id="ARBA00022989"/>
    </source>
</evidence>
<feature type="transmembrane region" description="Helical" evidence="14">
    <location>
        <begin position="92"/>
        <end position="111"/>
    </location>
</feature>
<comment type="cofactor">
    <cofactor evidence="14 15">
        <name>heme b</name>
        <dbReference type="ChEBI" id="CHEBI:60344"/>
    </cofactor>
    <text evidence="14 15">Binds 1 heme b (iron(II)-protoporphyrin IX) group per subunit.</text>
</comment>
<keyword evidence="12 14" id="KW-0472">Membrane</keyword>
<dbReference type="PIRSF" id="PIRSF004638">
    <property type="entry name" value="UCP004638"/>
    <property type="match status" value="1"/>
</dbReference>
<keyword evidence="5 14" id="KW-1003">Cell membrane</keyword>
<evidence type="ECO:0000256" key="8">
    <source>
        <dbReference type="ARBA" id="ARBA00022723"/>
    </source>
</evidence>
<name>A0A562USU7_9SPHN</name>